<evidence type="ECO:0000313" key="4">
    <source>
        <dbReference type="Proteomes" id="UP000001508"/>
    </source>
</evidence>
<dbReference type="Proteomes" id="UP000001508">
    <property type="component" value="Chromosome"/>
</dbReference>
<protein>
    <submittedName>
        <fullName evidence="3">NERD domain protein</fullName>
    </submittedName>
</protein>
<organism evidence="3 4">
    <name type="scientific">Desulfurivibrio alkaliphilus (strain DSM 19089 / UNIQEM U267 / AHT2)</name>
    <dbReference type="NCBI Taxonomy" id="589865"/>
    <lineage>
        <taxon>Bacteria</taxon>
        <taxon>Pseudomonadati</taxon>
        <taxon>Thermodesulfobacteriota</taxon>
        <taxon>Desulfobulbia</taxon>
        <taxon>Desulfobulbales</taxon>
        <taxon>Desulfobulbaceae</taxon>
        <taxon>Desulfurivibrio</taxon>
    </lineage>
</organism>
<dbReference type="HOGENOM" id="CLU_047370_0_0_7"/>
<evidence type="ECO:0000259" key="1">
    <source>
        <dbReference type="Pfam" id="PF13173"/>
    </source>
</evidence>
<dbReference type="OrthoDB" id="9801684at2"/>
<feature type="domain" description="DUF4143" evidence="2">
    <location>
        <begin position="219"/>
        <end position="381"/>
    </location>
</feature>
<gene>
    <name evidence="3" type="ordered locus">DaAHT2_1817</name>
</gene>
<dbReference type="Pfam" id="PF13173">
    <property type="entry name" value="AAA_14"/>
    <property type="match status" value="1"/>
</dbReference>
<dbReference type="InterPro" id="IPR025420">
    <property type="entry name" value="DUF4143"/>
</dbReference>
<evidence type="ECO:0000313" key="3">
    <source>
        <dbReference type="EMBL" id="ADH86507.1"/>
    </source>
</evidence>
<dbReference type="eggNOG" id="COG1373">
    <property type="taxonomic scope" value="Bacteria"/>
</dbReference>
<dbReference type="AlphaFoldDB" id="D6Z4N2"/>
<sequence length="447" mass="50535">MKRLAEKQIAGWKDSPRRKPLIIRGARQVGKTWLVENVLAKQFKSFVKIDLEKRRDLHPHFSENLEPRSLLNHLELTAGRIIPGQTLVFLDEIQACPRALMALRYFHEEMPDLHVVAAGSLLEFAFGEISVPVGRVQYLHMHPMTFYEYLLAMGKERMAEYTLSQQDDVARSIQEIILGELRGYFFVGGMPECVKTYRDTGSMVETFQVQSEILDSYRDDFSKYTPHINTSCLDAVFLGVAKHIGEQLKYSRLNDGHSSQMNHKAFDLLAKAKVIHKIPACDPSGLPLGATANPKKFKASMLDIGLMQRLCQVPVELELQQENLLAMYRGKLAEQFVAQELLAWHGSELFYWAREARGSSAEVDFLVVRQGNIYPVEVKSGAGGSLRSMHLMLEKYHNCPQGLVLYGGTSNELSDQKLQFLPLYCAATIGDQRGGRVTKDTLPQTIF</sequence>
<dbReference type="Pfam" id="PF13635">
    <property type="entry name" value="DUF4143"/>
    <property type="match status" value="1"/>
</dbReference>
<dbReference type="PANTHER" id="PTHR33295">
    <property type="entry name" value="ATPASE"/>
    <property type="match status" value="1"/>
</dbReference>
<dbReference type="SUPFAM" id="SSF52540">
    <property type="entry name" value="P-loop containing nucleoside triphosphate hydrolases"/>
    <property type="match status" value="1"/>
</dbReference>
<feature type="domain" description="AAA" evidence="1">
    <location>
        <begin position="18"/>
        <end position="150"/>
    </location>
</feature>
<keyword evidence="4" id="KW-1185">Reference proteome</keyword>
<dbReference type="KEGG" id="dak:DaAHT2_1817"/>
<dbReference type="InterPro" id="IPR041682">
    <property type="entry name" value="AAA_14"/>
</dbReference>
<proteinExistence type="predicted"/>
<accession>D6Z4N2</accession>
<dbReference type="PANTHER" id="PTHR33295:SF7">
    <property type="entry name" value="ATPASE"/>
    <property type="match status" value="1"/>
</dbReference>
<reference evidence="4" key="1">
    <citation type="submission" date="2010-02" db="EMBL/GenBank/DDBJ databases">
        <title>Complete sequence of Desulfurivibrio alkaliphilus AHT2.</title>
        <authorList>
            <consortium name="US DOE Joint Genome Institute"/>
            <person name="Pitluck S."/>
            <person name="Chertkov O."/>
            <person name="Detter J.C."/>
            <person name="Han C."/>
            <person name="Tapia R."/>
            <person name="Larimer F."/>
            <person name="Land M."/>
            <person name="Hauser L."/>
            <person name="Kyrpides N."/>
            <person name="Mikhailova N."/>
            <person name="Sorokin D.Y."/>
            <person name="Muyzer G."/>
            <person name="Woyke T."/>
        </authorList>
    </citation>
    <scope>NUCLEOTIDE SEQUENCE [LARGE SCALE GENOMIC DNA]</scope>
    <source>
        <strain evidence="4">DSM 19089 / UNIQEM U267 / AHT2</strain>
    </source>
</reference>
<evidence type="ECO:0000259" key="2">
    <source>
        <dbReference type="Pfam" id="PF13635"/>
    </source>
</evidence>
<dbReference type="RefSeq" id="WP_013164030.1">
    <property type="nucleotide sequence ID" value="NC_014216.1"/>
</dbReference>
<name>D6Z4N2_DESAT</name>
<dbReference type="STRING" id="589865.DaAHT2_1817"/>
<dbReference type="EMBL" id="CP001940">
    <property type="protein sequence ID" value="ADH86507.1"/>
    <property type="molecule type" value="Genomic_DNA"/>
</dbReference>
<dbReference type="InParanoid" id="D6Z4N2"/>
<dbReference type="InterPro" id="IPR027417">
    <property type="entry name" value="P-loop_NTPase"/>
</dbReference>